<dbReference type="AlphaFoldDB" id="A0AAE3P270"/>
<evidence type="ECO:0000259" key="2">
    <source>
        <dbReference type="PROSITE" id="PS51831"/>
    </source>
</evidence>
<dbReference type="InterPro" id="IPR050798">
    <property type="entry name" value="YhaM_exoribonuc/phosphodiest"/>
</dbReference>
<dbReference type="Proteomes" id="UP001221302">
    <property type="component" value="Unassembled WGS sequence"/>
</dbReference>
<dbReference type="Gene3D" id="1.10.3210.10">
    <property type="entry name" value="Hypothetical protein af1432"/>
    <property type="match status" value="1"/>
</dbReference>
<accession>A0AAE3P270</accession>
<evidence type="ECO:0000313" key="4">
    <source>
        <dbReference type="Proteomes" id="UP001221302"/>
    </source>
</evidence>
<dbReference type="InterPro" id="IPR003607">
    <property type="entry name" value="HD/PDEase_dom"/>
</dbReference>
<organism evidence="3 4">
    <name type="scientific">Stygiobacter electus</name>
    <dbReference type="NCBI Taxonomy" id="3032292"/>
    <lineage>
        <taxon>Bacteria</taxon>
        <taxon>Pseudomonadati</taxon>
        <taxon>Ignavibacteriota</taxon>
        <taxon>Ignavibacteria</taxon>
        <taxon>Ignavibacteriales</taxon>
        <taxon>Melioribacteraceae</taxon>
        <taxon>Stygiobacter</taxon>
    </lineage>
</organism>
<dbReference type="SUPFAM" id="SSF109604">
    <property type="entry name" value="HD-domain/PDEase-like"/>
    <property type="match status" value="1"/>
</dbReference>
<proteinExistence type="predicted"/>
<dbReference type="SMART" id="SM00471">
    <property type="entry name" value="HDc"/>
    <property type="match status" value="1"/>
</dbReference>
<keyword evidence="1" id="KW-0378">Hydrolase</keyword>
<keyword evidence="4" id="KW-1185">Reference proteome</keyword>
<dbReference type="InterPro" id="IPR012340">
    <property type="entry name" value="NA-bd_OB-fold"/>
</dbReference>
<dbReference type="RefSeq" id="WP_321536500.1">
    <property type="nucleotide sequence ID" value="NZ_JARGDL010000017.1"/>
</dbReference>
<dbReference type="EMBL" id="JARGDL010000017">
    <property type="protein sequence ID" value="MDF1612729.1"/>
    <property type="molecule type" value="Genomic_DNA"/>
</dbReference>
<dbReference type="PANTHER" id="PTHR37294:SF1">
    <property type="entry name" value="3'-5' EXORIBONUCLEASE YHAM"/>
    <property type="match status" value="1"/>
</dbReference>
<comment type="caution">
    <text evidence="3">The sequence shown here is derived from an EMBL/GenBank/DDBJ whole genome shotgun (WGS) entry which is preliminary data.</text>
</comment>
<gene>
    <name evidence="3" type="ORF">P0M35_11255</name>
</gene>
<feature type="domain" description="HD" evidence="2">
    <location>
        <begin position="162"/>
        <end position="282"/>
    </location>
</feature>
<evidence type="ECO:0000313" key="3">
    <source>
        <dbReference type="EMBL" id="MDF1612729.1"/>
    </source>
</evidence>
<dbReference type="Gene3D" id="2.40.50.140">
    <property type="entry name" value="Nucleic acid-binding proteins"/>
    <property type="match status" value="1"/>
</dbReference>
<dbReference type="SUPFAM" id="SSF50249">
    <property type="entry name" value="Nucleic acid-binding proteins"/>
    <property type="match status" value="1"/>
</dbReference>
<sequence length="318" mass="36469">MIQKKLNEFSPKEELTLFLLVNKVEIKKTKNGNDFINLELRNQTSSIQAKIWEKVEDYSKILFDGAIVKVNGIIEEFNNSLQLNIKKIRLAQDSDGISAEDFLPKSSRNFVEMKNEFFNVINSITNPFIKELLEKIFSGENLNNYFRTPAGKSWHHSYLHGLLEHTLEIVKICDLMCTFHKEIKRDVLIAGALLHDFGKIEELSYTTNFDYTDKGKLLGHIMIGALIVEKNISSIPNFPENIKTEILHLILSHQGKLEFASPVEPRTLEAIVLYQADELSAKTNAYKYAIESEKNKDSSWTKFLPLANTSLFIPKEEN</sequence>
<dbReference type="Pfam" id="PF01966">
    <property type="entry name" value="HD"/>
    <property type="match status" value="1"/>
</dbReference>
<dbReference type="InterPro" id="IPR006674">
    <property type="entry name" value="HD_domain"/>
</dbReference>
<dbReference type="PROSITE" id="PS51831">
    <property type="entry name" value="HD"/>
    <property type="match status" value="1"/>
</dbReference>
<dbReference type="GO" id="GO:0031125">
    <property type="term" value="P:rRNA 3'-end processing"/>
    <property type="evidence" value="ECO:0007669"/>
    <property type="project" value="TreeGrafter"/>
</dbReference>
<reference evidence="3" key="1">
    <citation type="submission" date="2023-03" db="EMBL/GenBank/DDBJ databases">
        <title>Stygiobacter electus gen. nov., sp. nov., facultatively anaerobic thermotolerant bacterium of the class Ignavibacteria from a well of Yessentuki mineral water deposit.</title>
        <authorList>
            <person name="Podosokorskaya O.A."/>
            <person name="Elcheninov A.G."/>
            <person name="Petrova N.F."/>
            <person name="Zavarzina D.G."/>
            <person name="Kublanov I.V."/>
            <person name="Merkel A.Y."/>
        </authorList>
    </citation>
    <scope>NUCLEOTIDE SEQUENCE</scope>
    <source>
        <strain evidence="3">09-Me</strain>
    </source>
</reference>
<dbReference type="Pfam" id="PF01336">
    <property type="entry name" value="tRNA_anti-codon"/>
    <property type="match status" value="1"/>
</dbReference>
<dbReference type="GO" id="GO:0003676">
    <property type="term" value="F:nucleic acid binding"/>
    <property type="evidence" value="ECO:0007669"/>
    <property type="project" value="InterPro"/>
</dbReference>
<dbReference type="PANTHER" id="PTHR37294">
    <property type="entry name" value="3'-5' EXORIBONUCLEASE YHAM"/>
    <property type="match status" value="1"/>
</dbReference>
<evidence type="ECO:0000256" key="1">
    <source>
        <dbReference type="ARBA" id="ARBA00022801"/>
    </source>
</evidence>
<dbReference type="GO" id="GO:0016787">
    <property type="term" value="F:hydrolase activity"/>
    <property type="evidence" value="ECO:0007669"/>
    <property type="project" value="UniProtKB-KW"/>
</dbReference>
<dbReference type="InterPro" id="IPR004365">
    <property type="entry name" value="NA-bd_OB_tRNA"/>
</dbReference>
<dbReference type="CDD" id="cd04492">
    <property type="entry name" value="YhaM_OBF_like"/>
    <property type="match status" value="1"/>
</dbReference>
<dbReference type="CDD" id="cd00077">
    <property type="entry name" value="HDc"/>
    <property type="match status" value="1"/>
</dbReference>
<protein>
    <submittedName>
        <fullName evidence="3">HD domain-containing protein</fullName>
    </submittedName>
</protein>
<name>A0AAE3P270_9BACT</name>